<feature type="transmembrane region" description="Helical" evidence="1">
    <location>
        <begin position="20"/>
        <end position="38"/>
    </location>
</feature>
<accession>A0A2W7QFL3</accession>
<dbReference type="Proteomes" id="UP000249364">
    <property type="component" value="Unassembled WGS sequence"/>
</dbReference>
<keyword evidence="1" id="KW-0472">Membrane</keyword>
<evidence type="ECO:0000313" key="2">
    <source>
        <dbReference type="EMBL" id="PZX44620.1"/>
    </source>
</evidence>
<evidence type="ECO:0000313" key="3">
    <source>
        <dbReference type="Proteomes" id="UP000249364"/>
    </source>
</evidence>
<dbReference type="STRING" id="121821.GCA_001870675_00896"/>
<dbReference type="AlphaFoldDB" id="A0A2W7QFL3"/>
<dbReference type="RefSeq" id="WP_071469699.1">
    <property type="nucleotide sequence ID" value="NZ_MEHT01000017.1"/>
</dbReference>
<organism evidence="2 3">
    <name type="scientific">Roseinatronobacter thiooxidans</name>
    <dbReference type="NCBI Taxonomy" id="121821"/>
    <lineage>
        <taxon>Bacteria</taxon>
        <taxon>Pseudomonadati</taxon>
        <taxon>Pseudomonadota</taxon>
        <taxon>Alphaproteobacteria</taxon>
        <taxon>Rhodobacterales</taxon>
        <taxon>Paracoccaceae</taxon>
        <taxon>Roseinatronobacter</taxon>
    </lineage>
</organism>
<sequence>MLKAVQRVIDDTQANPHKAIGFALGAGVPLVVVALMWAQTSGGLAGPLVDTRPPAFSVQTD</sequence>
<name>A0A2W7QFL3_9RHOB</name>
<keyword evidence="1" id="KW-1133">Transmembrane helix</keyword>
<evidence type="ECO:0000256" key="1">
    <source>
        <dbReference type="SAM" id="Phobius"/>
    </source>
</evidence>
<keyword evidence="3" id="KW-1185">Reference proteome</keyword>
<protein>
    <submittedName>
        <fullName evidence="2">Uncharacterized protein</fullName>
    </submittedName>
</protein>
<proteinExistence type="predicted"/>
<reference evidence="2 3" key="1">
    <citation type="submission" date="2018-06" db="EMBL/GenBank/DDBJ databases">
        <title>Genomic Encyclopedia of Archaeal and Bacterial Type Strains, Phase II (KMG-II): from individual species to whole genera.</title>
        <authorList>
            <person name="Goeker M."/>
        </authorList>
    </citation>
    <scope>NUCLEOTIDE SEQUENCE [LARGE SCALE GENOMIC DNA]</scope>
    <source>
        <strain evidence="2 3">DSM 13087</strain>
    </source>
</reference>
<dbReference type="EMBL" id="QKZQ01000007">
    <property type="protein sequence ID" value="PZX44620.1"/>
    <property type="molecule type" value="Genomic_DNA"/>
</dbReference>
<comment type="caution">
    <text evidence="2">The sequence shown here is derived from an EMBL/GenBank/DDBJ whole genome shotgun (WGS) entry which is preliminary data.</text>
</comment>
<keyword evidence="1" id="KW-0812">Transmembrane</keyword>
<gene>
    <name evidence="2" type="ORF">LY56_01869</name>
</gene>